<organism evidence="1 2">
    <name type="scientific">Suillus subaureus</name>
    <dbReference type="NCBI Taxonomy" id="48587"/>
    <lineage>
        <taxon>Eukaryota</taxon>
        <taxon>Fungi</taxon>
        <taxon>Dikarya</taxon>
        <taxon>Basidiomycota</taxon>
        <taxon>Agaricomycotina</taxon>
        <taxon>Agaricomycetes</taxon>
        <taxon>Agaricomycetidae</taxon>
        <taxon>Boletales</taxon>
        <taxon>Suillineae</taxon>
        <taxon>Suillaceae</taxon>
        <taxon>Suillus</taxon>
    </lineage>
</organism>
<accession>A0A9P7DP02</accession>
<proteinExistence type="predicted"/>
<dbReference type="RefSeq" id="XP_041185756.1">
    <property type="nucleotide sequence ID" value="XM_041332017.1"/>
</dbReference>
<evidence type="ECO:0000313" key="2">
    <source>
        <dbReference type="Proteomes" id="UP000807769"/>
    </source>
</evidence>
<protein>
    <submittedName>
        <fullName evidence="1">Uncharacterized protein</fullName>
    </submittedName>
</protein>
<dbReference type="GeneID" id="64626034"/>
<sequence length="119" mass="13499">YFIQLSIKGGLYFAEVLFFFELRSDHNTQMLKPLTLVSLYSTPDRTLLQELNDTFYTCKHQGEAGLRVVQVTTFLSVVSMIPHMLAGEERFCMFEKPGMDLANLGGILWDGGDKDNQPT</sequence>
<comment type="caution">
    <text evidence="1">The sequence shown here is derived from an EMBL/GenBank/DDBJ whole genome shotgun (WGS) entry which is preliminary data.</text>
</comment>
<feature type="non-terminal residue" evidence="1">
    <location>
        <position position="1"/>
    </location>
</feature>
<dbReference type="AlphaFoldDB" id="A0A9P7DP02"/>
<evidence type="ECO:0000313" key="1">
    <source>
        <dbReference type="EMBL" id="KAG1799618.1"/>
    </source>
</evidence>
<dbReference type="Proteomes" id="UP000807769">
    <property type="component" value="Unassembled WGS sequence"/>
</dbReference>
<keyword evidence="2" id="KW-1185">Reference proteome</keyword>
<dbReference type="EMBL" id="JABBWG010000136">
    <property type="protein sequence ID" value="KAG1799618.1"/>
    <property type="molecule type" value="Genomic_DNA"/>
</dbReference>
<dbReference type="OrthoDB" id="2669721at2759"/>
<reference evidence="1" key="1">
    <citation type="journal article" date="2020" name="New Phytol.">
        <title>Comparative genomics reveals dynamic genome evolution in host specialist ectomycorrhizal fungi.</title>
        <authorList>
            <person name="Lofgren L.A."/>
            <person name="Nguyen N.H."/>
            <person name="Vilgalys R."/>
            <person name="Ruytinx J."/>
            <person name="Liao H.L."/>
            <person name="Branco S."/>
            <person name="Kuo A."/>
            <person name="LaButti K."/>
            <person name="Lipzen A."/>
            <person name="Andreopoulos W."/>
            <person name="Pangilinan J."/>
            <person name="Riley R."/>
            <person name="Hundley H."/>
            <person name="Na H."/>
            <person name="Barry K."/>
            <person name="Grigoriev I.V."/>
            <person name="Stajich J.E."/>
            <person name="Kennedy P.G."/>
        </authorList>
    </citation>
    <scope>NUCLEOTIDE SEQUENCE</scope>
    <source>
        <strain evidence="1">MN1</strain>
    </source>
</reference>
<gene>
    <name evidence="1" type="ORF">BJ212DRAFT_1287936</name>
</gene>
<name>A0A9P7DP02_9AGAM</name>